<dbReference type="GO" id="GO:0003677">
    <property type="term" value="F:DNA binding"/>
    <property type="evidence" value="ECO:0007669"/>
    <property type="project" value="UniProtKB-KW"/>
</dbReference>
<dbReference type="SUPFAM" id="SSF46785">
    <property type="entry name" value="Winged helix' DNA-binding domain"/>
    <property type="match status" value="1"/>
</dbReference>
<keyword evidence="3" id="KW-0238">DNA-binding</keyword>
<dbReference type="EMBL" id="CP019434">
    <property type="protein sequence ID" value="APZ44512.1"/>
    <property type="molecule type" value="Genomic_DNA"/>
</dbReference>
<dbReference type="Gene3D" id="3.40.190.290">
    <property type="match status" value="1"/>
</dbReference>
<dbReference type="PANTHER" id="PTHR30419">
    <property type="entry name" value="HTH-TYPE TRANSCRIPTIONAL REGULATOR YBHD"/>
    <property type="match status" value="1"/>
</dbReference>
<evidence type="ECO:0000259" key="5">
    <source>
        <dbReference type="PROSITE" id="PS50931"/>
    </source>
</evidence>
<name>A0A1P8UL39_9GAMM</name>
<sequence>MRPPRLYLYIDAVARHGSIRKAAEALHIASSALNRHILELEATLDTDLFERLPRGVRLTAAGELFVGYVRRSLTDLDLVGSQIENLRGLVRGQVKIAASESLANILPRAIASFHSTYPGVRLHVQIDTHRNLTRSLVADEVEIALGHELPEHRDMKIISRVENPLCAVLDQNHPLATCASIRLRQCLEYPITLPDSTLSVQGLIERVLAKTSFALEPILVSNSIEMMRSYCRMTQAIFFQFRIGAIQHTEQQDLVAVPLSDPELVHAKLVIAVRKGRVLAPASAAFAETLTALWKAL</sequence>
<dbReference type="Proteomes" id="UP000243807">
    <property type="component" value="Chromosome"/>
</dbReference>
<evidence type="ECO:0000313" key="6">
    <source>
        <dbReference type="EMBL" id="APZ44512.1"/>
    </source>
</evidence>
<proteinExistence type="inferred from homology"/>
<reference evidence="6 7" key="1">
    <citation type="submission" date="2017-01" db="EMBL/GenBank/DDBJ databases">
        <title>Draft sequence of Acidihalobacter ferrooxidans strain DSM 14175 (strain V8).</title>
        <authorList>
            <person name="Khaleque H.N."/>
            <person name="Ramsay J.P."/>
            <person name="Murphy R.J.T."/>
            <person name="Kaksonen A.H."/>
            <person name="Boxall N.J."/>
            <person name="Watkin E.L.J."/>
        </authorList>
    </citation>
    <scope>NUCLEOTIDE SEQUENCE [LARGE SCALE GENOMIC DNA]</scope>
    <source>
        <strain evidence="6 7">V8</strain>
    </source>
</reference>
<dbReference type="InterPro" id="IPR036390">
    <property type="entry name" value="WH_DNA-bd_sf"/>
</dbReference>
<dbReference type="GO" id="GO:0003700">
    <property type="term" value="F:DNA-binding transcription factor activity"/>
    <property type="evidence" value="ECO:0007669"/>
    <property type="project" value="InterPro"/>
</dbReference>
<dbReference type="KEGG" id="afy:BW247_02940"/>
<organism evidence="6 7">
    <name type="scientific">Acidihalobacter ferrooxydans</name>
    <dbReference type="NCBI Taxonomy" id="1765967"/>
    <lineage>
        <taxon>Bacteria</taxon>
        <taxon>Pseudomonadati</taxon>
        <taxon>Pseudomonadota</taxon>
        <taxon>Gammaproteobacteria</taxon>
        <taxon>Chromatiales</taxon>
        <taxon>Ectothiorhodospiraceae</taxon>
        <taxon>Acidihalobacter</taxon>
    </lineage>
</organism>
<evidence type="ECO:0000256" key="1">
    <source>
        <dbReference type="ARBA" id="ARBA00009437"/>
    </source>
</evidence>
<keyword evidence="4" id="KW-0804">Transcription</keyword>
<keyword evidence="7" id="KW-1185">Reference proteome</keyword>
<gene>
    <name evidence="6" type="ORF">BW247_02940</name>
</gene>
<dbReference type="InterPro" id="IPR036388">
    <property type="entry name" value="WH-like_DNA-bd_sf"/>
</dbReference>
<dbReference type="InterPro" id="IPR005119">
    <property type="entry name" value="LysR_subst-bd"/>
</dbReference>
<protein>
    <recommendedName>
        <fullName evidence="5">HTH lysR-type domain-containing protein</fullName>
    </recommendedName>
</protein>
<dbReference type="Pfam" id="PF03466">
    <property type="entry name" value="LysR_substrate"/>
    <property type="match status" value="1"/>
</dbReference>
<dbReference type="GO" id="GO:0005829">
    <property type="term" value="C:cytosol"/>
    <property type="evidence" value="ECO:0007669"/>
    <property type="project" value="TreeGrafter"/>
</dbReference>
<dbReference type="PROSITE" id="PS50931">
    <property type="entry name" value="HTH_LYSR"/>
    <property type="match status" value="1"/>
</dbReference>
<dbReference type="SUPFAM" id="SSF53850">
    <property type="entry name" value="Periplasmic binding protein-like II"/>
    <property type="match status" value="1"/>
</dbReference>
<dbReference type="Gene3D" id="1.10.10.10">
    <property type="entry name" value="Winged helix-like DNA-binding domain superfamily/Winged helix DNA-binding domain"/>
    <property type="match status" value="1"/>
</dbReference>
<accession>A0A1P8UL39</accession>
<evidence type="ECO:0000256" key="2">
    <source>
        <dbReference type="ARBA" id="ARBA00023015"/>
    </source>
</evidence>
<evidence type="ECO:0000256" key="4">
    <source>
        <dbReference type="ARBA" id="ARBA00023163"/>
    </source>
</evidence>
<keyword evidence="2" id="KW-0805">Transcription regulation</keyword>
<dbReference type="STRING" id="1765967.BW247_02940"/>
<dbReference type="PANTHER" id="PTHR30419:SF8">
    <property type="entry name" value="NITROGEN ASSIMILATION TRANSCRIPTIONAL ACTIVATOR-RELATED"/>
    <property type="match status" value="1"/>
</dbReference>
<dbReference type="AlphaFoldDB" id="A0A1P8UL39"/>
<feature type="domain" description="HTH lysR-type" evidence="5">
    <location>
        <begin position="1"/>
        <end position="59"/>
    </location>
</feature>
<dbReference type="InterPro" id="IPR000847">
    <property type="entry name" value="LysR_HTH_N"/>
</dbReference>
<evidence type="ECO:0000256" key="3">
    <source>
        <dbReference type="ARBA" id="ARBA00023125"/>
    </source>
</evidence>
<evidence type="ECO:0000313" key="7">
    <source>
        <dbReference type="Proteomes" id="UP000243807"/>
    </source>
</evidence>
<comment type="similarity">
    <text evidence="1">Belongs to the LysR transcriptional regulatory family.</text>
</comment>
<dbReference type="Pfam" id="PF00126">
    <property type="entry name" value="HTH_1"/>
    <property type="match status" value="1"/>
</dbReference>
<dbReference type="InterPro" id="IPR050950">
    <property type="entry name" value="HTH-type_LysR_regulators"/>
</dbReference>